<dbReference type="EC" id="4.1.1.49" evidence="3 10"/>
<dbReference type="SUPFAM" id="SSF68923">
    <property type="entry name" value="PEP carboxykinase N-terminal domain"/>
    <property type="match status" value="1"/>
</dbReference>
<organism evidence="11 12">
    <name type="scientific">[Collinsella] massiliensis</name>
    <dbReference type="NCBI Taxonomy" id="1232426"/>
    <lineage>
        <taxon>Bacteria</taxon>
        <taxon>Bacillati</taxon>
        <taxon>Actinomycetota</taxon>
        <taxon>Coriobacteriia</taxon>
        <taxon>Coriobacteriales</taxon>
        <taxon>Coriobacteriaceae</taxon>
        <taxon>Enorma</taxon>
    </lineage>
</organism>
<evidence type="ECO:0000256" key="4">
    <source>
        <dbReference type="ARBA" id="ARBA00022432"/>
    </source>
</evidence>
<evidence type="ECO:0000313" key="11">
    <source>
        <dbReference type="EMBL" id="OUN88487.1"/>
    </source>
</evidence>
<protein>
    <recommendedName>
        <fullName evidence="3 10">Phosphoenolpyruvate carboxykinase (ATP)</fullName>
        <shortName evidence="10">PCK</shortName>
        <shortName evidence="10">PEP carboxykinase</shortName>
        <shortName evidence="10">PEPCK</shortName>
        <ecNumber evidence="3 10">4.1.1.49</ecNumber>
    </recommendedName>
</protein>
<evidence type="ECO:0000256" key="2">
    <source>
        <dbReference type="ARBA" id="ARBA00006052"/>
    </source>
</evidence>
<dbReference type="Gene3D" id="3.90.228.20">
    <property type="match status" value="1"/>
</dbReference>
<dbReference type="Pfam" id="PF01293">
    <property type="entry name" value="PEPCK_ATP"/>
    <property type="match status" value="1"/>
</dbReference>
<dbReference type="PANTHER" id="PTHR30031:SF0">
    <property type="entry name" value="PHOSPHOENOLPYRUVATE CARBOXYKINASE (ATP)"/>
    <property type="match status" value="1"/>
</dbReference>
<proteinExistence type="inferred from homology"/>
<comment type="caution">
    <text evidence="11">The sequence shown here is derived from an EMBL/GenBank/DDBJ whole genome shotgun (WGS) entry which is preliminary data.</text>
</comment>
<comment type="subcellular location">
    <subcellularLocation>
        <location evidence="10">Cytoplasm</location>
    </subcellularLocation>
</comment>
<feature type="binding site" evidence="10">
    <location>
        <position position="201"/>
    </location>
    <ligand>
        <name>ATP</name>
        <dbReference type="ChEBI" id="CHEBI:30616"/>
    </ligand>
</feature>
<feature type="binding site" evidence="10">
    <location>
        <begin position="238"/>
        <end position="246"/>
    </location>
    <ligand>
        <name>ATP</name>
        <dbReference type="ChEBI" id="CHEBI:30616"/>
    </ligand>
</feature>
<dbReference type="NCBIfam" id="NF006821">
    <property type="entry name" value="PRK09344.1-3"/>
    <property type="match status" value="1"/>
</dbReference>
<comment type="pathway">
    <text evidence="1 10">Carbohydrate biosynthesis; gluconeogenesis.</text>
</comment>
<evidence type="ECO:0000256" key="10">
    <source>
        <dbReference type="HAMAP-Rule" id="MF_00453"/>
    </source>
</evidence>
<dbReference type="AlphaFoldDB" id="A0A1Y3XZ27"/>
<keyword evidence="6 10" id="KW-0210">Decarboxylase</keyword>
<dbReference type="GO" id="GO:0016301">
    <property type="term" value="F:kinase activity"/>
    <property type="evidence" value="ECO:0007669"/>
    <property type="project" value="UniProtKB-KW"/>
</dbReference>
<dbReference type="InterPro" id="IPR013035">
    <property type="entry name" value="PEP_carboxykinase_C"/>
</dbReference>
<dbReference type="HAMAP" id="MF_00453">
    <property type="entry name" value="PEPCK_ATP"/>
    <property type="match status" value="1"/>
</dbReference>
<evidence type="ECO:0000256" key="5">
    <source>
        <dbReference type="ARBA" id="ARBA00022741"/>
    </source>
</evidence>
<gene>
    <name evidence="10" type="primary">pckA</name>
    <name evidence="11" type="ORF">B5G02_06110</name>
</gene>
<evidence type="ECO:0000256" key="6">
    <source>
        <dbReference type="ARBA" id="ARBA00022793"/>
    </source>
</evidence>
<evidence type="ECO:0000256" key="8">
    <source>
        <dbReference type="ARBA" id="ARBA00023239"/>
    </source>
</evidence>
<feature type="binding site" evidence="10">
    <location>
        <position position="324"/>
    </location>
    <ligand>
        <name>substrate</name>
    </ligand>
</feature>
<dbReference type="NCBIfam" id="NF006820">
    <property type="entry name" value="PRK09344.1-2"/>
    <property type="match status" value="1"/>
</dbReference>
<feature type="binding site" evidence="10">
    <location>
        <position position="324"/>
    </location>
    <ligand>
        <name>ATP</name>
        <dbReference type="ChEBI" id="CHEBI:30616"/>
    </ligand>
</feature>
<dbReference type="SUPFAM" id="SSF53795">
    <property type="entry name" value="PEP carboxykinase-like"/>
    <property type="match status" value="1"/>
</dbReference>
<keyword evidence="11" id="KW-0670">Pyruvate</keyword>
<evidence type="ECO:0000256" key="7">
    <source>
        <dbReference type="ARBA" id="ARBA00022840"/>
    </source>
</evidence>
<keyword evidence="10" id="KW-0479">Metal-binding</keyword>
<dbReference type="PIRSF" id="PIRSF006294">
    <property type="entry name" value="PEP_crbxkin"/>
    <property type="match status" value="1"/>
</dbReference>
<name>A0A1Y3XZ27_9ACTN</name>
<dbReference type="PANTHER" id="PTHR30031">
    <property type="entry name" value="PHOSPHOENOLPYRUVATE CARBOXYKINASE ATP"/>
    <property type="match status" value="1"/>
</dbReference>
<feature type="binding site" evidence="10">
    <location>
        <position position="221"/>
    </location>
    <ligand>
        <name>ATP</name>
        <dbReference type="ChEBI" id="CHEBI:30616"/>
    </ligand>
</feature>
<comment type="catalytic activity">
    <reaction evidence="9 10">
        <text>oxaloacetate + ATP = phosphoenolpyruvate + ADP + CO2</text>
        <dbReference type="Rhea" id="RHEA:18617"/>
        <dbReference type="ChEBI" id="CHEBI:16452"/>
        <dbReference type="ChEBI" id="CHEBI:16526"/>
        <dbReference type="ChEBI" id="CHEBI:30616"/>
        <dbReference type="ChEBI" id="CHEBI:58702"/>
        <dbReference type="ChEBI" id="CHEBI:456216"/>
        <dbReference type="EC" id="4.1.1.49"/>
    </reaction>
</comment>
<dbReference type="PROSITE" id="PS00532">
    <property type="entry name" value="PEPCK_ATP"/>
    <property type="match status" value="1"/>
</dbReference>
<keyword evidence="7 10" id="KW-0067">ATP-binding</keyword>
<sequence length="531" mass="59107">MERMIETILLENGINCDFDRVHVDWCPAKLIEHSVSHHEAYLTSTGSLSVSTGAFTGRSPENRYIVDAGEADEQVNWNSKTNKPIDEATYKRVRKNVTRYMSQRRHLFVIRGYAGADRQYARKVMVVCERAHQALFIQNMLVRPSKDELEVFGRPDITVFAAPTYVCSRDRDGLEPAAVILDMNRKQIVVAGTGYCGEIKKAIFTMMNYLLPIEDGVLPMHCSANVDPATGKTCILFGLSGTGKTTLSADPARLLIGDDEHGWSPRGVFNIEGGCYAKTIDLTREREPDIFDAIRFGSVSENVKLDRKTRAAIYSDSSITENGRAAYPLDHIERVVESGTGEVPSVVLFLTADAYGVLPPISRLSREQAMFHFLTGYTAKVAGTELGVKEPQPTFSALFGEPFMPLDHMVYAYLLGEKITQNDTRVYLVNTGWTGGPYGIGHRIALYHTRALVKAAQDGSLDIAGYRHNDVFDVDVPVDCPGVPRELLDPRGTWDDPEAYDKAAADLAAKFKENFEKRYPGVDLKSMTRER</sequence>
<feature type="binding site" evidence="10">
    <location>
        <position position="201"/>
    </location>
    <ligand>
        <name>substrate</name>
    </ligand>
</feature>
<dbReference type="Gene3D" id="3.40.449.10">
    <property type="entry name" value="Phosphoenolpyruvate Carboxykinase, domain 1"/>
    <property type="match status" value="1"/>
</dbReference>
<dbReference type="Proteomes" id="UP000195781">
    <property type="component" value="Unassembled WGS sequence"/>
</dbReference>
<keyword evidence="5 10" id="KW-0547">Nucleotide-binding</keyword>
<dbReference type="UniPathway" id="UPA00138"/>
<feature type="binding site" evidence="10">
    <location>
        <position position="201"/>
    </location>
    <ligand>
        <name>Mn(2+)</name>
        <dbReference type="ChEBI" id="CHEBI:29035"/>
    </ligand>
</feature>
<keyword evidence="11" id="KW-0418">Kinase</keyword>
<feature type="binding site" evidence="10">
    <location>
        <position position="259"/>
    </location>
    <ligand>
        <name>Mn(2+)</name>
        <dbReference type="ChEBI" id="CHEBI:29035"/>
    </ligand>
</feature>
<dbReference type="InterPro" id="IPR015994">
    <property type="entry name" value="PEPCK_ATP_CS"/>
</dbReference>
<dbReference type="Gene3D" id="2.170.8.10">
    <property type="entry name" value="Phosphoenolpyruvate Carboxykinase, domain 2"/>
    <property type="match status" value="1"/>
</dbReference>
<evidence type="ECO:0000256" key="3">
    <source>
        <dbReference type="ARBA" id="ARBA00012363"/>
    </source>
</evidence>
<feature type="binding site" evidence="10">
    <location>
        <position position="449"/>
    </location>
    <ligand>
        <name>ATP</name>
        <dbReference type="ChEBI" id="CHEBI:30616"/>
    </ligand>
</feature>
<dbReference type="GO" id="GO:0005524">
    <property type="term" value="F:ATP binding"/>
    <property type="evidence" value="ECO:0007669"/>
    <property type="project" value="UniProtKB-UniRule"/>
</dbReference>
<keyword evidence="8 10" id="KW-0456">Lyase</keyword>
<dbReference type="GO" id="GO:0006094">
    <property type="term" value="P:gluconeogenesis"/>
    <property type="evidence" value="ECO:0007669"/>
    <property type="project" value="UniProtKB-UniRule"/>
</dbReference>
<dbReference type="GO" id="GO:0005829">
    <property type="term" value="C:cytosol"/>
    <property type="evidence" value="ECO:0007669"/>
    <property type="project" value="TreeGrafter"/>
</dbReference>
<evidence type="ECO:0000313" key="12">
    <source>
        <dbReference type="Proteomes" id="UP000195781"/>
    </source>
</evidence>
<keyword evidence="11" id="KW-0808">Transferase</keyword>
<keyword evidence="4 10" id="KW-0312">Gluconeogenesis</keyword>
<dbReference type="OrthoDB" id="9806325at2"/>
<dbReference type="GO" id="GO:0004612">
    <property type="term" value="F:phosphoenolpyruvate carboxykinase (ATP) activity"/>
    <property type="evidence" value="ECO:0007669"/>
    <property type="project" value="UniProtKB-UniRule"/>
</dbReference>
<dbReference type="EMBL" id="NFIE01000012">
    <property type="protein sequence ID" value="OUN88487.1"/>
    <property type="molecule type" value="Genomic_DNA"/>
</dbReference>
<dbReference type="InterPro" id="IPR008210">
    <property type="entry name" value="PEP_carboxykinase_N"/>
</dbReference>
<comment type="similarity">
    <text evidence="2 10">Belongs to the phosphoenolpyruvate carboxykinase (ATP) family.</text>
</comment>
<feature type="binding site" evidence="10">
    <location>
        <position position="287"/>
    </location>
    <ligand>
        <name>ATP</name>
        <dbReference type="ChEBI" id="CHEBI:30616"/>
    </ligand>
</feature>
<feature type="binding site" evidence="10">
    <location>
        <position position="58"/>
    </location>
    <ligand>
        <name>substrate</name>
    </ligand>
</feature>
<feature type="binding site" evidence="10">
    <location>
        <position position="195"/>
    </location>
    <ligand>
        <name>substrate</name>
    </ligand>
</feature>
<feature type="binding site" evidence="10">
    <location>
        <begin position="443"/>
        <end position="444"/>
    </location>
    <ligand>
        <name>ATP</name>
        <dbReference type="ChEBI" id="CHEBI:30616"/>
    </ligand>
</feature>
<accession>A0A1Y3XZ27</accession>
<evidence type="ECO:0000256" key="1">
    <source>
        <dbReference type="ARBA" id="ARBA00004742"/>
    </source>
</evidence>
<dbReference type="GO" id="GO:0046872">
    <property type="term" value="F:metal ion binding"/>
    <property type="evidence" value="ECO:0007669"/>
    <property type="project" value="UniProtKB-KW"/>
</dbReference>
<reference evidence="12" key="1">
    <citation type="submission" date="2017-04" db="EMBL/GenBank/DDBJ databases">
        <title>Function of individual gut microbiota members based on whole genome sequencing of pure cultures obtained from chicken caecum.</title>
        <authorList>
            <person name="Medvecky M."/>
            <person name="Cejkova D."/>
            <person name="Polansky O."/>
            <person name="Karasova D."/>
            <person name="Kubasova T."/>
            <person name="Cizek A."/>
            <person name="Rychlik I."/>
        </authorList>
    </citation>
    <scope>NUCLEOTIDE SEQUENCE [LARGE SCALE GENOMIC DNA]</scope>
    <source>
        <strain evidence="12">An5</strain>
    </source>
</reference>
<dbReference type="NCBIfam" id="TIGR00224">
    <property type="entry name" value="pckA"/>
    <property type="match status" value="1"/>
</dbReference>
<comment type="cofactor">
    <cofactor evidence="10">
        <name>Mn(2+)</name>
        <dbReference type="ChEBI" id="CHEBI:29035"/>
    </cofactor>
    <text evidence="10">Binds 1 Mn(2+) ion per subunit.</text>
</comment>
<comment type="function">
    <text evidence="10">Involved in the gluconeogenesis. Catalyzes the conversion of oxaloacetate (OAA) to phosphoenolpyruvate (PEP) through direct phosphoryl transfer between the nucleoside triphosphate and OAA.</text>
</comment>
<keyword evidence="12" id="KW-1185">Reference proteome</keyword>
<dbReference type="InterPro" id="IPR001272">
    <property type="entry name" value="PEP_carboxykinase_ATP"/>
</dbReference>
<evidence type="ECO:0000256" key="9">
    <source>
        <dbReference type="ARBA" id="ARBA00047371"/>
    </source>
</evidence>
<feature type="binding site" evidence="10">
    <location>
        <position position="221"/>
    </location>
    <ligand>
        <name>Mn(2+)</name>
        <dbReference type="ChEBI" id="CHEBI:29035"/>
    </ligand>
</feature>
<keyword evidence="10" id="KW-0464">Manganese</keyword>
<keyword evidence="10" id="KW-0963">Cytoplasm</keyword>